<sequence>MKVRRKIIIVGVVMILHALQKGVLLQEPLPFRCYQDIKDVGEIFCKITGQRICPDDLEKKFDTWKREWLRNEIQAKNDMCNCTEKHR</sequence>
<dbReference type="EMBL" id="GIFC01003536">
    <property type="protein sequence ID" value="MXU85619.1"/>
    <property type="molecule type" value="Transcribed_RNA"/>
</dbReference>
<dbReference type="AlphaFoldDB" id="A0A6B0TZH6"/>
<protein>
    <submittedName>
        <fullName evidence="2">Putative salivary secreted protein</fullName>
    </submittedName>
</protein>
<accession>A0A6B0TZH6</accession>
<feature type="signal peptide" evidence="1">
    <location>
        <begin position="1"/>
        <end position="25"/>
    </location>
</feature>
<reference evidence="2" key="1">
    <citation type="submission" date="2019-12" db="EMBL/GenBank/DDBJ databases">
        <title>An insight into the sialome of adult female Ixodes ricinus ticks feeding for 6 days.</title>
        <authorList>
            <person name="Perner J."/>
            <person name="Ribeiro J.M.C."/>
        </authorList>
    </citation>
    <scope>NUCLEOTIDE SEQUENCE</scope>
    <source>
        <strain evidence="2">Semi-engorged</strain>
        <tissue evidence="2">Salivary glands</tissue>
    </source>
</reference>
<keyword evidence="1" id="KW-0732">Signal</keyword>
<evidence type="ECO:0000256" key="1">
    <source>
        <dbReference type="SAM" id="SignalP"/>
    </source>
</evidence>
<feature type="chain" id="PRO_5025635085" evidence="1">
    <location>
        <begin position="26"/>
        <end position="87"/>
    </location>
</feature>
<name>A0A6B0TZH6_IXORI</name>
<proteinExistence type="predicted"/>
<evidence type="ECO:0000313" key="2">
    <source>
        <dbReference type="EMBL" id="MXU85619.1"/>
    </source>
</evidence>
<organism evidence="2">
    <name type="scientific">Ixodes ricinus</name>
    <name type="common">Common tick</name>
    <name type="synonym">Acarus ricinus</name>
    <dbReference type="NCBI Taxonomy" id="34613"/>
    <lineage>
        <taxon>Eukaryota</taxon>
        <taxon>Metazoa</taxon>
        <taxon>Ecdysozoa</taxon>
        <taxon>Arthropoda</taxon>
        <taxon>Chelicerata</taxon>
        <taxon>Arachnida</taxon>
        <taxon>Acari</taxon>
        <taxon>Parasitiformes</taxon>
        <taxon>Ixodida</taxon>
        <taxon>Ixodoidea</taxon>
        <taxon>Ixodidae</taxon>
        <taxon>Ixodinae</taxon>
        <taxon>Ixodes</taxon>
    </lineage>
</organism>